<name>A0ABW4RX32_9ACTN</name>
<evidence type="ECO:0000256" key="1">
    <source>
        <dbReference type="SAM" id="Phobius"/>
    </source>
</evidence>
<comment type="caution">
    <text evidence="3">The sequence shown here is derived from an EMBL/GenBank/DDBJ whole genome shotgun (WGS) entry which is preliminary data.</text>
</comment>
<feature type="domain" description="DUF1707" evidence="2">
    <location>
        <begin position="8"/>
        <end position="58"/>
    </location>
</feature>
<organism evidence="3 4">
    <name type="scientific">Luteococcus peritonei</name>
    <dbReference type="NCBI Taxonomy" id="88874"/>
    <lineage>
        <taxon>Bacteria</taxon>
        <taxon>Bacillati</taxon>
        <taxon>Actinomycetota</taxon>
        <taxon>Actinomycetes</taxon>
        <taxon>Propionibacteriales</taxon>
        <taxon>Propionibacteriaceae</taxon>
        <taxon>Luteococcus</taxon>
    </lineage>
</organism>
<dbReference type="EMBL" id="JBHUFZ010000018">
    <property type="protein sequence ID" value="MFD1890284.1"/>
    <property type="molecule type" value="Genomic_DNA"/>
</dbReference>
<keyword evidence="1" id="KW-0472">Membrane</keyword>
<evidence type="ECO:0000313" key="4">
    <source>
        <dbReference type="Proteomes" id="UP001597326"/>
    </source>
</evidence>
<evidence type="ECO:0000259" key="2">
    <source>
        <dbReference type="Pfam" id="PF08044"/>
    </source>
</evidence>
<feature type="transmembrane region" description="Helical" evidence="1">
    <location>
        <begin position="129"/>
        <end position="147"/>
    </location>
</feature>
<keyword evidence="1" id="KW-1133">Transmembrane helix</keyword>
<keyword evidence="4" id="KW-1185">Reference proteome</keyword>
<feature type="transmembrane region" description="Helical" evidence="1">
    <location>
        <begin position="105"/>
        <end position="123"/>
    </location>
</feature>
<keyword evidence="1" id="KW-0812">Transmembrane</keyword>
<sequence length="184" mass="20465">MDFSRTLLSDDDRARALDALTEHYVDRRLGLDEHDRRSTAVLQARTVADLDEPFDGLPGGAPFEAGPSGQPVLRPAVVASSSQQAEAERAELAELVRKGKVMDKVDAVVGTLCFGTFVVLQFFTEVDHAWLAIVVGLVLSLTARAVVGFDDDDEEDYEQIKEQQAEERAERRRLAMQHRAELER</sequence>
<gene>
    <name evidence="3" type="ORF">ACFSCS_08830</name>
</gene>
<dbReference type="Pfam" id="PF08044">
    <property type="entry name" value="DUF1707"/>
    <property type="match status" value="1"/>
</dbReference>
<reference evidence="4" key="1">
    <citation type="journal article" date="2019" name="Int. J. Syst. Evol. Microbiol.">
        <title>The Global Catalogue of Microorganisms (GCM) 10K type strain sequencing project: providing services to taxonomists for standard genome sequencing and annotation.</title>
        <authorList>
            <consortium name="The Broad Institute Genomics Platform"/>
            <consortium name="The Broad Institute Genome Sequencing Center for Infectious Disease"/>
            <person name="Wu L."/>
            <person name="Ma J."/>
        </authorList>
    </citation>
    <scope>NUCLEOTIDE SEQUENCE [LARGE SCALE GENOMIC DNA]</scope>
    <source>
        <strain evidence="4">CAIM 431</strain>
    </source>
</reference>
<proteinExistence type="predicted"/>
<dbReference type="Proteomes" id="UP001597326">
    <property type="component" value="Unassembled WGS sequence"/>
</dbReference>
<dbReference type="InterPro" id="IPR012551">
    <property type="entry name" value="DUF1707_SHOCT-like"/>
</dbReference>
<evidence type="ECO:0000313" key="3">
    <source>
        <dbReference type="EMBL" id="MFD1890284.1"/>
    </source>
</evidence>
<accession>A0ABW4RX32</accession>
<protein>
    <submittedName>
        <fullName evidence="3">DUF1707 domain-containing protein</fullName>
    </submittedName>
</protein>
<dbReference type="RefSeq" id="WP_343873298.1">
    <property type="nucleotide sequence ID" value="NZ_BAAAIX010000015.1"/>
</dbReference>